<dbReference type="PANTHER" id="PTHR11647:SF1">
    <property type="entry name" value="COLLAPSIN RESPONSE MEDIATOR PROTEIN"/>
    <property type="match status" value="1"/>
</dbReference>
<dbReference type="STRING" id="1227496.C489_19691"/>
<dbReference type="SUPFAM" id="SSF51338">
    <property type="entry name" value="Composite domain of metallo-dependent hydrolases"/>
    <property type="match status" value="1"/>
</dbReference>
<accession>L9XNJ3</accession>
<keyword evidence="2" id="KW-1185">Reference proteome</keyword>
<evidence type="ECO:0000313" key="1">
    <source>
        <dbReference type="EMBL" id="ELY63320.1"/>
    </source>
</evidence>
<dbReference type="InterPro" id="IPR011059">
    <property type="entry name" value="Metal-dep_hydrolase_composite"/>
</dbReference>
<sequence length="152" mass="16556">MTDDIRLSNGFIGEVFDRLSELGIVGMVHAEDYSVCQQRSDAVRATPAAESPTSYPRTRPAYAEAMAVDAAVRLALAADAKDYGVHTTSEAAADRKHSRADYSVYEGRELTGRVKRTFVRGEDVYTDGRIVASPGHSEFLARDVPDWDEGAG</sequence>
<organism evidence="1 2">
    <name type="scientific">Natrinema versiforme JCM 10478</name>
    <dbReference type="NCBI Taxonomy" id="1227496"/>
    <lineage>
        <taxon>Archaea</taxon>
        <taxon>Methanobacteriati</taxon>
        <taxon>Methanobacteriota</taxon>
        <taxon>Stenosarchaea group</taxon>
        <taxon>Halobacteria</taxon>
        <taxon>Halobacteriales</taxon>
        <taxon>Natrialbaceae</taxon>
        <taxon>Natrinema</taxon>
    </lineage>
</organism>
<dbReference type="PATRIC" id="fig|1227496.3.peg.3947"/>
<evidence type="ECO:0000313" key="2">
    <source>
        <dbReference type="Proteomes" id="UP000011632"/>
    </source>
</evidence>
<proteinExistence type="predicted"/>
<dbReference type="InterPro" id="IPR032466">
    <property type="entry name" value="Metal_Hydrolase"/>
</dbReference>
<name>L9XNJ3_9EURY</name>
<protein>
    <submittedName>
        <fullName evidence="1">D-hydantoinase</fullName>
    </submittedName>
</protein>
<dbReference type="GO" id="GO:0005829">
    <property type="term" value="C:cytosol"/>
    <property type="evidence" value="ECO:0007669"/>
    <property type="project" value="TreeGrafter"/>
</dbReference>
<dbReference type="Gene3D" id="3.20.20.140">
    <property type="entry name" value="Metal-dependent hydrolases"/>
    <property type="match status" value="2"/>
</dbReference>
<dbReference type="InterPro" id="IPR050378">
    <property type="entry name" value="Metallo-dep_Hydrolases_sf"/>
</dbReference>
<dbReference type="SUPFAM" id="SSF51556">
    <property type="entry name" value="Metallo-dependent hydrolases"/>
    <property type="match status" value="1"/>
</dbReference>
<dbReference type="OrthoDB" id="8791at2157"/>
<gene>
    <name evidence="1" type="ORF">C489_19691</name>
</gene>
<dbReference type="GO" id="GO:0016812">
    <property type="term" value="F:hydrolase activity, acting on carbon-nitrogen (but not peptide) bonds, in cyclic amides"/>
    <property type="evidence" value="ECO:0007669"/>
    <property type="project" value="TreeGrafter"/>
</dbReference>
<dbReference type="PANTHER" id="PTHR11647">
    <property type="entry name" value="HYDRANTOINASE/DIHYDROPYRIMIDINASE FAMILY MEMBER"/>
    <property type="match status" value="1"/>
</dbReference>
<comment type="caution">
    <text evidence="1">The sequence shown here is derived from an EMBL/GenBank/DDBJ whole genome shotgun (WGS) entry which is preliminary data.</text>
</comment>
<dbReference type="Proteomes" id="UP000011632">
    <property type="component" value="Unassembled WGS sequence"/>
</dbReference>
<dbReference type="EMBL" id="AOID01000062">
    <property type="protein sequence ID" value="ELY63320.1"/>
    <property type="molecule type" value="Genomic_DNA"/>
</dbReference>
<reference evidence="1 2" key="1">
    <citation type="journal article" date="2014" name="PLoS Genet.">
        <title>Phylogenetically driven sequencing of extremely halophilic archaea reveals strategies for static and dynamic osmo-response.</title>
        <authorList>
            <person name="Becker E.A."/>
            <person name="Seitzer P.M."/>
            <person name="Tritt A."/>
            <person name="Larsen D."/>
            <person name="Krusor M."/>
            <person name="Yao A.I."/>
            <person name="Wu D."/>
            <person name="Madern D."/>
            <person name="Eisen J.A."/>
            <person name="Darling A.E."/>
            <person name="Facciotti M.T."/>
        </authorList>
    </citation>
    <scope>NUCLEOTIDE SEQUENCE [LARGE SCALE GENOMIC DNA]</scope>
    <source>
        <strain evidence="1 2">JCM 10478</strain>
    </source>
</reference>
<dbReference type="AlphaFoldDB" id="L9XNJ3"/>
<dbReference type="RefSeq" id="WP_006433031.1">
    <property type="nucleotide sequence ID" value="NZ_AOID01000062.1"/>
</dbReference>